<evidence type="ECO:0000313" key="5">
    <source>
        <dbReference type="Proteomes" id="UP000694388"/>
    </source>
</evidence>
<dbReference type="GeneTree" id="ENSGT00940000163530"/>
<reference evidence="4" key="2">
    <citation type="submission" date="2025-09" db="UniProtKB">
        <authorList>
            <consortium name="Ensembl"/>
        </authorList>
    </citation>
    <scope>IDENTIFICATION</scope>
</reference>
<dbReference type="InterPro" id="IPR007918">
    <property type="entry name" value="MDM35_apoptosis"/>
</dbReference>
<comment type="similarity">
    <text evidence="1">Belongs to the TRIAP1/MDM35 family.</text>
</comment>
<dbReference type="PANTHER" id="PTHR46403:SF1">
    <property type="entry name" value="TP53-REGULATED INHIBITOR OF APOPTOSIS 1"/>
    <property type="match status" value="1"/>
</dbReference>
<dbReference type="OMA" id="KKYDDCF"/>
<reference evidence="4" key="1">
    <citation type="submission" date="2025-08" db="UniProtKB">
        <authorList>
            <consortium name="Ensembl"/>
        </authorList>
    </citation>
    <scope>IDENTIFICATION</scope>
</reference>
<sequence length="77" mass="9111">MNSVGEECTELKREYDVCFNRWFSQVFLKGRGQSSEPCPEIYRRYRDCVQKAIKRKEIPLEGFDLLANEKRQSETSS</sequence>
<name>A0A8C4R1S8_EPTBU</name>
<comment type="catalytic activity">
    <reaction evidence="3">
        <text>a 1,2-diacyl-sn-glycero-3-phosphate(in) = a 1,2-diacyl-sn-glycero-3-phosphate(out)</text>
        <dbReference type="Rhea" id="RHEA:36435"/>
        <dbReference type="ChEBI" id="CHEBI:58608"/>
    </reaction>
</comment>
<evidence type="ECO:0000256" key="3">
    <source>
        <dbReference type="ARBA" id="ARBA00023706"/>
    </source>
</evidence>
<evidence type="ECO:0000313" key="4">
    <source>
        <dbReference type="Ensembl" id="ENSEBUP00000022449.1"/>
    </source>
</evidence>
<dbReference type="GO" id="GO:1990050">
    <property type="term" value="F:phosphatidic acid transfer activity"/>
    <property type="evidence" value="ECO:0007669"/>
    <property type="project" value="TreeGrafter"/>
</dbReference>
<evidence type="ECO:0000256" key="1">
    <source>
        <dbReference type="ARBA" id="ARBA00006196"/>
    </source>
</evidence>
<keyword evidence="5" id="KW-1185">Reference proteome</keyword>
<dbReference type="Pfam" id="PF05254">
    <property type="entry name" value="UPF0203"/>
    <property type="match status" value="1"/>
</dbReference>
<dbReference type="PANTHER" id="PTHR46403">
    <property type="entry name" value="TP53-REGULATED INHIBITOR OF APOPTOSIS 1"/>
    <property type="match status" value="1"/>
</dbReference>
<proteinExistence type="inferred from homology"/>
<dbReference type="Ensembl" id="ENSEBUT00000023025.1">
    <property type="protein sequence ID" value="ENSEBUP00000022449.1"/>
    <property type="gene ID" value="ENSEBUG00000013834.1"/>
</dbReference>
<dbReference type="GO" id="GO:0045332">
    <property type="term" value="P:phospholipid translocation"/>
    <property type="evidence" value="ECO:0007669"/>
    <property type="project" value="TreeGrafter"/>
</dbReference>
<dbReference type="AlphaFoldDB" id="A0A8C4R1S8"/>
<dbReference type="Proteomes" id="UP000694388">
    <property type="component" value="Unplaced"/>
</dbReference>
<evidence type="ECO:0000256" key="2">
    <source>
        <dbReference type="ARBA" id="ARBA00023157"/>
    </source>
</evidence>
<organism evidence="4 5">
    <name type="scientific">Eptatretus burgeri</name>
    <name type="common">Inshore hagfish</name>
    <dbReference type="NCBI Taxonomy" id="7764"/>
    <lineage>
        <taxon>Eukaryota</taxon>
        <taxon>Metazoa</taxon>
        <taxon>Chordata</taxon>
        <taxon>Craniata</taxon>
        <taxon>Vertebrata</taxon>
        <taxon>Cyclostomata</taxon>
        <taxon>Myxini</taxon>
        <taxon>Myxiniformes</taxon>
        <taxon>Myxinidae</taxon>
        <taxon>Eptatretinae</taxon>
        <taxon>Eptatretus</taxon>
    </lineage>
</organism>
<dbReference type="GO" id="GO:0005829">
    <property type="term" value="C:cytosol"/>
    <property type="evidence" value="ECO:0007669"/>
    <property type="project" value="TreeGrafter"/>
</dbReference>
<accession>A0A8C4R1S8</accession>
<dbReference type="GO" id="GO:0005634">
    <property type="term" value="C:nucleus"/>
    <property type="evidence" value="ECO:0007669"/>
    <property type="project" value="TreeGrafter"/>
</dbReference>
<keyword evidence="2" id="KW-1015">Disulfide bond</keyword>
<dbReference type="GO" id="GO:0005758">
    <property type="term" value="C:mitochondrial intermembrane space"/>
    <property type="evidence" value="ECO:0007669"/>
    <property type="project" value="TreeGrafter"/>
</dbReference>
<protein>
    <submittedName>
        <fullName evidence="4">TP53 regulated inhibitor of apoptosis 1</fullName>
    </submittedName>
</protein>